<evidence type="ECO:0008006" key="3">
    <source>
        <dbReference type="Google" id="ProtNLM"/>
    </source>
</evidence>
<dbReference type="EMBL" id="WKKH01000013">
    <property type="protein sequence ID" value="MRX76575.1"/>
    <property type="molecule type" value="Genomic_DNA"/>
</dbReference>
<accession>A0A7K0FYH5</accession>
<gene>
    <name evidence="1" type="ORF">GJU39_10775</name>
</gene>
<evidence type="ECO:0000313" key="2">
    <source>
        <dbReference type="Proteomes" id="UP000487757"/>
    </source>
</evidence>
<proteinExistence type="predicted"/>
<sequence>MKLYFDHWNKNRDEGSEIEINSTNVNDIPSYLKRLNQKEFTQISINEKNSSLMIGGGNKSYVCTFIVGDNEQYFNLVNVKNNSNDDVEVVTGGQGGIFEQRIVVELPLALEAMQYYILNGEKKPELVWDED</sequence>
<comment type="caution">
    <text evidence="1">The sequence shown here is derived from an EMBL/GenBank/DDBJ whole genome shotgun (WGS) entry which is preliminary data.</text>
</comment>
<organism evidence="1 2">
    <name type="scientific">Pedobacter petrophilus</name>
    <dbReference type="NCBI Taxonomy" id="1908241"/>
    <lineage>
        <taxon>Bacteria</taxon>
        <taxon>Pseudomonadati</taxon>
        <taxon>Bacteroidota</taxon>
        <taxon>Sphingobacteriia</taxon>
        <taxon>Sphingobacteriales</taxon>
        <taxon>Sphingobacteriaceae</taxon>
        <taxon>Pedobacter</taxon>
    </lineage>
</organism>
<dbReference type="AlphaFoldDB" id="A0A7K0FYH5"/>
<protein>
    <recommendedName>
        <fullName evidence="3">Immunity protein Imm1</fullName>
    </recommendedName>
</protein>
<evidence type="ECO:0000313" key="1">
    <source>
        <dbReference type="EMBL" id="MRX76575.1"/>
    </source>
</evidence>
<name>A0A7K0FYH5_9SPHI</name>
<dbReference type="OrthoDB" id="771513at2"/>
<dbReference type="RefSeq" id="WP_154280813.1">
    <property type="nucleotide sequence ID" value="NZ_JBHUJQ010000001.1"/>
</dbReference>
<reference evidence="1 2" key="1">
    <citation type="submission" date="2019-11" db="EMBL/GenBank/DDBJ databases">
        <title>Pedobacter petrophilus genome.</title>
        <authorList>
            <person name="Feldbauer M.J."/>
            <person name="Newman J.D."/>
        </authorList>
    </citation>
    <scope>NUCLEOTIDE SEQUENCE [LARGE SCALE GENOMIC DNA]</scope>
    <source>
        <strain evidence="1 2">LMG 29686</strain>
    </source>
</reference>
<keyword evidence="2" id="KW-1185">Reference proteome</keyword>
<dbReference type="Proteomes" id="UP000487757">
    <property type="component" value="Unassembled WGS sequence"/>
</dbReference>